<dbReference type="Pfam" id="PF01951">
    <property type="entry name" value="Archease"/>
    <property type="match status" value="1"/>
</dbReference>
<dbReference type="EMBL" id="AP019536">
    <property type="protein sequence ID" value="BBI99082.1"/>
    <property type="molecule type" value="Genomic_DNA"/>
</dbReference>
<feature type="domain" description="Archease" evidence="5">
    <location>
        <begin position="4"/>
        <end position="138"/>
    </location>
</feature>
<dbReference type="InterPro" id="IPR036820">
    <property type="entry name" value="Archease_dom_sf"/>
</dbReference>
<comment type="similarity">
    <text evidence="1">Belongs to the archease family.</text>
</comment>
<dbReference type="PANTHER" id="PTHR12682">
    <property type="entry name" value="ARCHEASE"/>
    <property type="match status" value="1"/>
</dbReference>
<keyword evidence="2" id="KW-0819">tRNA processing</keyword>
<dbReference type="GO" id="GO:0008033">
    <property type="term" value="P:tRNA processing"/>
    <property type="evidence" value="ECO:0007669"/>
    <property type="project" value="UniProtKB-KW"/>
</dbReference>
<keyword evidence="4" id="KW-0106">Calcium</keyword>
<protein>
    <submittedName>
        <fullName evidence="6">Protein archease</fullName>
    </submittedName>
</protein>
<accession>A0AAN1SYI4</accession>
<gene>
    <name evidence="6" type="ORF">FGKAn22_07750</name>
</gene>
<sequence length="138" mass="15080">MGHWEHFAHESDIGVRGLGASCAEAFEQAALALTAIVTDPAGVSSVDKVELSCEAPDMELLLADWLNAVIYEMATRHMLFSRYEVRLADGCLDAIAWGEPVELSRHRPAVEPKGATYTALSVRHREDGSWLAQCVVDV</sequence>
<dbReference type="Gene3D" id="3.55.10.10">
    <property type="entry name" value="Archease domain"/>
    <property type="match status" value="1"/>
</dbReference>
<reference evidence="6 7" key="1">
    <citation type="submission" date="2019-03" db="EMBL/GenBank/DDBJ databases">
        <title>Complete genome sequence of Ferrigenium kumadai strain An22, a microaerophilic iron-oxidizing bacterium isolated from a paddy field soil.</title>
        <authorList>
            <person name="Watanabe T."/>
            <person name="Asakawa S."/>
        </authorList>
    </citation>
    <scope>NUCLEOTIDE SEQUENCE [LARGE SCALE GENOMIC DNA]</scope>
    <source>
        <strain evidence="6 7">An22</strain>
    </source>
</reference>
<dbReference type="PANTHER" id="PTHR12682:SF11">
    <property type="entry name" value="PROTEIN ARCHEASE"/>
    <property type="match status" value="1"/>
</dbReference>
<organism evidence="6 7">
    <name type="scientific">Ferrigenium kumadai</name>
    <dbReference type="NCBI Taxonomy" id="1682490"/>
    <lineage>
        <taxon>Bacteria</taxon>
        <taxon>Pseudomonadati</taxon>
        <taxon>Pseudomonadota</taxon>
        <taxon>Betaproteobacteria</taxon>
        <taxon>Nitrosomonadales</taxon>
        <taxon>Gallionellaceae</taxon>
        <taxon>Ferrigenium</taxon>
    </lineage>
</organism>
<evidence type="ECO:0000259" key="5">
    <source>
        <dbReference type="Pfam" id="PF01951"/>
    </source>
</evidence>
<dbReference type="RefSeq" id="WP_212786680.1">
    <property type="nucleotide sequence ID" value="NZ_AP019536.1"/>
</dbReference>
<keyword evidence="3" id="KW-0479">Metal-binding</keyword>
<evidence type="ECO:0000256" key="4">
    <source>
        <dbReference type="ARBA" id="ARBA00022837"/>
    </source>
</evidence>
<keyword evidence="7" id="KW-1185">Reference proteome</keyword>
<evidence type="ECO:0000256" key="3">
    <source>
        <dbReference type="ARBA" id="ARBA00022723"/>
    </source>
</evidence>
<dbReference type="InterPro" id="IPR023572">
    <property type="entry name" value="Archease_dom"/>
</dbReference>
<evidence type="ECO:0000313" key="6">
    <source>
        <dbReference type="EMBL" id="BBI99082.1"/>
    </source>
</evidence>
<evidence type="ECO:0000256" key="2">
    <source>
        <dbReference type="ARBA" id="ARBA00022694"/>
    </source>
</evidence>
<dbReference type="Proteomes" id="UP001319121">
    <property type="component" value="Chromosome"/>
</dbReference>
<evidence type="ECO:0000313" key="7">
    <source>
        <dbReference type="Proteomes" id="UP001319121"/>
    </source>
</evidence>
<dbReference type="SUPFAM" id="SSF69819">
    <property type="entry name" value="MTH1598-like"/>
    <property type="match status" value="1"/>
</dbReference>
<dbReference type="InterPro" id="IPR002804">
    <property type="entry name" value="Archease"/>
</dbReference>
<evidence type="ECO:0000256" key="1">
    <source>
        <dbReference type="ARBA" id="ARBA00007963"/>
    </source>
</evidence>
<dbReference type="AlphaFoldDB" id="A0AAN1SYI4"/>
<dbReference type="GO" id="GO:0046872">
    <property type="term" value="F:metal ion binding"/>
    <property type="evidence" value="ECO:0007669"/>
    <property type="project" value="UniProtKB-KW"/>
</dbReference>
<name>A0AAN1SYI4_9PROT</name>
<dbReference type="KEGG" id="fku:FGKAn22_07750"/>
<proteinExistence type="inferred from homology"/>